<dbReference type="GO" id="GO:0016787">
    <property type="term" value="F:hydrolase activity"/>
    <property type="evidence" value="ECO:0007669"/>
    <property type="project" value="UniProtKB-KW"/>
</dbReference>
<name>A0A158BJW0_9BURK</name>
<gene>
    <name evidence="3" type="ORF">AWB78_02748</name>
</gene>
<dbReference type="PRINTS" id="PR00412">
    <property type="entry name" value="EPOXHYDRLASE"/>
</dbReference>
<dbReference type="InterPro" id="IPR050266">
    <property type="entry name" value="AB_hydrolase_sf"/>
</dbReference>
<evidence type="ECO:0000313" key="4">
    <source>
        <dbReference type="Proteomes" id="UP000071859"/>
    </source>
</evidence>
<dbReference type="InterPro" id="IPR000639">
    <property type="entry name" value="Epox_hydrolase-like"/>
</dbReference>
<evidence type="ECO:0000313" key="3">
    <source>
        <dbReference type="EMBL" id="SAK70250.1"/>
    </source>
</evidence>
<protein>
    <submittedName>
        <fullName evidence="3">Alpha/beta hydrolase</fullName>
    </submittedName>
</protein>
<evidence type="ECO:0000259" key="2">
    <source>
        <dbReference type="Pfam" id="PF12697"/>
    </source>
</evidence>
<dbReference type="SUPFAM" id="SSF53474">
    <property type="entry name" value="alpha/beta-Hydrolases"/>
    <property type="match status" value="1"/>
</dbReference>
<dbReference type="GO" id="GO:0016020">
    <property type="term" value="C:membrane"/>
    <property type="evidence" value="ECO:0007669"/>
    <property type="project" value="TreeGrafter"/>
</dbReference>
<evidence type="ECO:0000256" key="1">
    <source>
        <dbReference type="ARBA" id="ARBA00022801"/>
    </source>
</evidence>
<keyword evidence="4" id="KW-1185">Reference proteome</keyword>
<accession>A0A158BJW0</accession>
<organism evidence="3 4">
    <name type="scientific">Caballeronia calidae</name>
    <dbReference type="NCBI Taxonomy" id="1777139"/>
    <lineage>
        <taxon>Bacteria</taxon>
        <taxon>Pseudomonadati</taxon>
        <taxon>Pseudomonadota</taxon>
        <taxon>Betaproteobacteria</taxon>
        <taxon>Burkholderiales</taxon>
        <taxon>Burkholderiaceae</taxon>
        <taxon>Caballeronia</taxon>
    </lineage>
</organism>
<dbReference type="AlphaFoldDB" id="A0A158BJW0"/>
<dbReference type="Gene3D" id="3.40.50.1820">
    <property type="entry name" value="alpha/beta hydrolase"/>
    <property type="match status" value="1"/>
</dbReference>
<proteinExistence type="predicted"/>
<dbReference type="Pfam" id="PF12697">
    <property type="entry name" value="Abhydrolase_6"/>
    <property type="match status" value="1"/>
</dbReference>
<dbReference type="InterPro" id="IPR000073">
    <property type="entry name" value="AB_hydrolase_1"/>
</dbReference>
<dbReference type="Proteomes" id="UP000071859">
    <property type="component" value="Unassembled WGS sequence"/>
</dbReference>
<keyword evidence="1 3" id="KW-0378">Hydrolase</keyword>
<dbReference type="PANTHER" id="PTHR43798">
    <property type="entry name" value="MONOACYLGLYCEROL LIPASE"/>
    <property type="match status" value="1"/>
</dbReference>
<sequence>MKRPLFMQRRNVRVRNGRFEISVEDSGSIGTPCVLLHGRGECSGVWRALTEDASADHRFLSIDLRGHGDSSWDPSGDYGSRTLAGDVLEVLLALNIRKPVLIGHSLGGSVALQLTGMLEQFTSGLVLVDFGPESDVTVSQKVRSEIRDTPSRFASIDEYVSWLLDRRPLADGRALRNLALHALRRTQMGAYEPKLDRHVADDTPLSQEPREEQCWQMLRSVQCPSLVVRGVGSAVLKPQVALRMAHHALPKGRLATISRAGHAVMTDNPEEFNRTIKTFLASLPHATSAAQ</sequence>
<dbReference type="EMBL" id="FCOX02000012">
    <property type="protein sequence ID" value="SAK70250.1"/>
    <property type="molecule type" value="Genomic_DNA"/>
</dbReference>
<comment type="caution">
    <text evidence="3">The sequence shown here is derived from an EMBL/GenBank/DDBJ whole genome shotgun (WGS) entry which is preliminary data.</text>
</comment>
<feature type="domain" description="AB hydrolase-1" evidence="2">
    <location>
        <begin position="34"/>
        <end position="274"/>
    </location>
</feature>
<dbReference type="InterPro" id="IPR029058">
    <property type="entry name" value="AB_hydrolase_fold"/>
</dbReference>
<reference evidence="3" key="1">
    <citation type="submission" date="2016-01" db="EMBL/GenBank/DDBJ databases">
        <authorList>
            <person name="Peeters C."/>
        </authorList>
    </citation>
    <scope>NUCLEOTIDE SEQUENCE</scope>
    <source>
        <strain evidence="3">LMG 29321</strain>
    </source>
</reference>
<dbReference type="PANTHER" id="PTHR43798:SF31">
    <property type="entry name" value="AB HYDROLASE SUPERFAMILY PROTEIN YCLE"/>
    <property type="match status" value="1"/>
</dbReference>